<comment type="caution">
    <text evidence="2">The sequence shown here is derived from an EMBL/GenBank/DDBJ whole genome shotgun (WGS) entry which is preliminary data.</text>
</comment>
<proteinExistence type="predicted"/>
<organism evidence="2 3">
    <name type="scientific">Shewanella electrodiphila</name>
    <dbReference type="NCBI Taxonomy" id="934143"/>
    <lineage>
        <taxon>Bacteria</taxon>
        <taxon>Pseudomonadati</taxon>
        <taxon>Pseudomonadota</taxon>
        <taxon>Gammaproteobacteria</taxon>
        <taxon>Alteromonadales</taxon>
        <taxon>Shewanellaceae</taxon>
        <taxon>Shewanella</taxon>
    </lineage>
</organism>
<feature type="compositionally biased region" description="Polar residues" evidence="1">
    <location>
        <begin position="54"/>
        <end position="91"/>
    </location>
</feature>
<feature type="region of interest" description="Disordered" evidence="1">
    <location>
        <begin position="47"/>
        <end position="110"/>
    </location>
</feature>
<dbReference type="EMBL" id="JAKIKU010000010">
    <property type="protein sequence ID" value="MCL1046990.1"/>
    <property type="molecule type" value="Genomic_DNA"/>
</dbReference>
<dbReference type="RefSeq" id="WP_248956523.1">
    <property type="nucleotide sequence ID" value="NZ_JAKIKU010000010.1"/>
</dbReference>
<gene>
    <name evidence="2" type="ORF">L2737_16955</name>
</gene>
<protein>
    <submittedName>
        <fullName evidence="2">Uncharacterized protein</fullName>
    </submittedName>
</protein>
<name>A0ABT0KT16_9GAMM</name>
<dbReference type="Proteomes" id="UP001202134">
    <property type="component" value="Unassembled WGS sequence"/>
</dbReference>
<reference evidence="2 3" key="1">
    <citation type="submission" date="2022-01" db="EMBL/GenBank/DDBJ databases">
        <title>Whole genome-based taxonomy of the Shewanellaceae.</title>
        <authorList>
            <person name="Martin-Rodriguez A.J."/>
        </authorList>
    </citation>
    <scope>NUCLEOTIDE SEQUENCE [LARGE SCALE GENOMIC DNA]</scope>
    <source>
        <strain evidence="2 3">DSM 24955</strain>
    </source>
</reference>
<evidence type="ECO:0000256" key="1">
    <source>
        <dbReference type="SAM" id="MobiDB-lite"/>
    </source>
</evidence>
<evidence type="ECO:0000313" key="3">
    <source>
        <dbReference type="Proteomes" id="UP001202134"/>
    </source>
</evidence>
<accession>A0ABT0KT16</accession>
<evidence type="ECO:0000313" key="2">
    <source>
        <dbReference type="EMBL" id="MCL1046990.1"/>
    </source>
</evidence>
<keyword evidence="3" id="KW-1185">Reference proteome</keyword>
<sequence length="145" mass="16021">MTLLIVLLILLCQFAGISSAFSVQYLHNEHPSGSQIKHHHIHLFHTGNEHETSPSKPSVHQHSHQSDISFNATETQQDILQSNVPSSTLANAVSEHEHGSHSHSPSHPPVESLFVAEFTHTSTLSDNDIAYLTLQYAPPIPPPYQ</sequence>